<evidence type="ECO:0000256" key="3">
    <source>
        <dbReference type="ARBA" id="ARBA00022452"/>
    </source>
</evidence>
<evidence type="ECO:0000256" key="6">
    <source>
        <dbReference type="ARBA" id="ARBA00023237"/>
    </source>
</evidence>
<keyword evidence="3 7" id="KW-1134">Transmembrane beta strand</keyword>
<evidence type="ECO:0000256" key="5">
    <source>
        <dbReference type="ARBA" id="ARBA00023136"/>
    </source>
</evidence>
<dbReference type="InterPro" id="IPR008969">
    <property type="entry name" value="CarboxyPept-like_regulatory"/>
</dbReference>
<dbReference type="InterPro" id="IPR036942">
    <property type="entry name" value="Beta-barrel_TonB_sf"/>
</dbReference>
<keyword evidence="5 7" id="KW-0472">Membrane</keyword>
<comment type="similarity">
    <text evidence="7">Belongs to the TonB-dependent receptor family.</text>
</comment>
<keyword evidence="2 7" id="KW-0813">Transport</keyword>
<evidence type="ECO:0000256" key="8">
    <source>
        <dbReference type="SAM" id="SignalP"/>
    </source>
</evidence>
<protein>
    <submittedName>
        <fullName evidence="10">TonB-linked outer membrane protein, SusC/RagA family</fullName>
    </submittedName>
</protein>
<evidence type="ECO:0000256" key="1">
    <source>
        <dbReference type="ARBA" id="ARBA00004571"/>
    </source>
</evidence>
<dbReference type="Proteomes" id="UP000198984">
    <property type="component" value="Unassembled WGS sequence"/>
</dbReference>
<gene>
    <name evidence="10" type="ORF">SAMN04488505_102762</name>
</gene>
<evidence type="ECO:0000256" key="4">
    <source>
        <dbReference type="ARBA" id="ARBA00022692"/>
    </source>
</evidence>
<comment type="subcellular location">
    <subcellularLocation>
        <location evidence="1 7">Cell outer membrane</location>
        <topology evidence="1 7">Multi-pass membrane protein</topology>
    </subcellularLocation>
</comment>
<dbReference type="OrthoDB" id="9768177at2"/>
<keyword evidence="11" id="KW-1185">Reference proteome</keyword>
<dbReference type="SUPFAM" id="SSF56935">
    <property type="entry name" value="Porins"/>
    <property type="match status" value="1"/>
</dbReference>
<proteinExistence type="inferred from homology"/>
<dbReference type="InterPro" id="IPR012910">
    <property type="entry name" value="Plug_dom"/>
</dbReference>
<feature type="signal peptide" evidence="8">
    <location>
        <begin position="1"/>
        <end position="20"/>
    </location>
</feature>
<evidence type="ECO:0000313" key="10">
    <source>
        <dbReference type="EMBL" id="SEL64935.1"/>
    </source>
</evidence>
<dbReference type="Gene3D" id="2.40.170.20">
    <property type="entry name" value="TonB-dependent receptor, beta-barrel domain"/>
    <property type="match status" value="1"/>
</dbReference>
<dbReference type="InterPro" id="IPR037066">
    <property type="entry name" value="Plug_dom_sf"/>
</dbReference>
<feature type="chain" id="PRO_5011439953" evidence="8">
    <location>
        <begin position="21"/>
        <end position="1083"/>
    </location>
</feature>
<dbReference type="PROSITE" id="PS52016">
    <property type="entry name" value="TONB_DEPENDENT_REC_3"/>
    <property type="match status" value="1"/>
</dbReference>
<dbReference type="InterPro" id="IPR023996">
    <property type="entry name" value="TonB-dep_OMP_SusC/RagA"/>
</dbReference>
<keyword evidence="4 7" id="KW-0812">Transmembrane</keyword>
<dbReference type="SUPFAM" id="SSF49464">
    <property type="entry name" value="Carboxypeptidase regulatory domain-like"/>
    <property type="match status" value="1"/>
</dbReference>
<sequence>MYPRKFPSLFSICLFTTLMAGHFYAYTQGKDARVTISCENLTLNEFFNAVWEQTQLQAFFNDQQINSSERISVTFKNEPLDNVLAYLLRKRELTWDYRGQVFVILPRKEGDPLLGEMPKNVTRTVTGTVRDNNGIPVKNIFVGVRASFKGTRTDENGQFRLKDVKPDARLATRSMLYINKEVIAKEDTINIQVDPYVANLDQITVVGYSQQTLTGNISRVKEDDITAQPVSNPLFALQGRVPGLNISAISGLPGSSLNIRLRGRNSIDCNTDPLIIYDGMPFISGQSNSDVANTLRNDAGLGANVAASTLNLINVHDIASMAVLKDADATAIYGTRGANGVIVITSKMPGEDRKGMTVSAYSGIAEAGHLIKYLNTQQYLSMRHEGLRNDRRSVDDGDYDLKAWDTTRYTNWQKTLIGGTGHVTNANMEVVGAGKTSSYRLSGLYRRESTVYPTKDFFYLKGSLRVQYNFSSLNKKFNAAVSANYVADRNKLPPQDLVQFSSLPPNTPEPYVNDAINFAAGTFSDNPYGYMLRPYKAGSHNARAYGTFSYQVTPDLSIISTLGYGSFNVHETQVNPSRSFGGLAPGFSYFADTKFSNLITELQGSWKKKIGKEQFNVLIGSAFQKDGKTASNYAAYGYTNDTQLEDKKAASLVDTVNQPPQNYRYTSWYAQIGYKHNDKYLLNITINRDGSTRLSNMGRYGNFGTVAAGWIFSRENWLIQNRILSFGKLRGSLGITGNDRWMPNESKNAYLPFAAAEENISVAIPYKNYTWEKVRKAEVGLDLGFLNDQLLVNFSLYNNRSTDLLLTSKLPYNGGKKDPVNYQAIVENKGIEVEIISNNIRSDKLTWTTNFNISFPRTVLKAFPFLEMTTYYNFYSIGLPLDMFKGPHVLGVDPKKGIFLFADKKEDGVTPDDKVYGKGIGATIYGGIQNNIRWKGWEIEFLLRFVRQNNYGFEYADSYIPAGAISNQPITVLDRWQRLGDVTHIQRFTSSSSTPEGRAFAYAIDGDQRVTDASYIRMQSLSVAYHLPETWMQRIRIKSSKLFVQGQNLFTITRYPGLDPETVASSERYPTTRMVTAGLQIAF</sequence>
<dbReference type="STRING" id="573321.SAMN04488505_102762"/>
<dbReference type="InterPro" id="IPR039426">
    <property type="entry name" value="TonB-dep_rcpt-like"/>
</dbReference>
<accession>A0A1H7RXL9</accession>
<reference evidence="10 11" key="1">
    <citation type="submission" date="2016-10" db="EMBL/GenBank/DDBJ databases">
        <authorList>
            <person name="de Groot N.N."/>
        </authorList>
    </citation>
    <scope>NUCLEOTIDE SEQUENCE [LARGE SCALE GENOMIC DNA]</scope>
    <source>
        <strain evidence="10 11">DSM 21039</strain>
    </source>
</reference>
<organism evidence="10 11">
    <name type="scientific">Chitinophaga rupis</name>
    <dbReference type="NCBI Taxonomy" id="573321"/>
    <lineage>
        <taxon>Bacteria</taxon>
        <taxon>Pseudomonadati</taxon>
        <taxon>Bacteroidota</taxon>
        <taxon>Chitinophagia</taxon>
        <taxon>Chitinophagales</taxon>
        <taxon>Chitinophagaceae</taxon>
        <taxon>Chitinophaga</taxon>
    </lineage>
</organism>
<dbReference type="Gene3D" id="2.170.130.10">
    <property type="entry name" value="TonB-dependent receptor, plug domain"/>
    <property type="match status" value="1"/>
</dbReference>
<dbReference type="Pfam" id="PF07715">
    <property type="entry name" value="Plug"/>
    <property type="match status" value="1"/>
</dbReference>
<keyword evidence="8" id="KW-0732">Signal</keyword>
<dbReference type="GO" id="GO:0009279">
    <property type="term" value="C:cell outer membrane"/>
    <property type="evidence" value="ECO:0007669"/>
    <property type="project" value="UniProtKB-SubCell"/>
</dbReference>
<name>A0A1H7RXL9_9BACT</name>
<dbReference type="NCBIfam" id="TIGR04056">
    <property type="entry name" value="OMP_RagA_SusC"/>
    <property type="match status" value="1"/>
</dbReference>
<keyword evidence="6 7" id="KW-0998">Cell outer membrane</keyword>
<dbReference type="InterPro" id="IPR023997">
    <property type="entry name" value="TonB-dep_OMP_SusC/RagA_CS"/>
</dbReference>
<evidence type="ECO:0000256" key="2">
    <source>
        <dbReference type="ARBA" id="ARBA00022448"/>
    </source>
</evidence>
<feature type="domain" description="TonB-dependent receptor plug" evidence="9">
    <location>
        <begin position="210"/>
        <end position="341"/>
    </location>
</feature>
<dbReference type="AlphaFoldDB" id="A0A1H7RXL9"/>
<evidence type="ECO:0000313" key="11">
    <source>
        <dbReference type="Proteomes" id="UP000198984"/>
    </source>
</evidence>
<dbReference type="EMBL" id="FOBB01000002">
    <property type="protein sequence ID" value="SEL64935.1"/>
    <property type="molecule type" value="Genomic_DNA"/>
</dbReference>
<evidence type="ECO:0000259" key="9">
    <source>
        <dbReference type="Pfam" id="PF07715"/>
    </source>
</evidence>
<dbReference type="NCBIfam" id="TIGR04057">
    <property type="entry name" value="SusC_RagA_signa"/>
    <property type="match status" value="1"/>
</dbReference>
<evidence type="ECO:0000256" key="7">
    <source>
        <dbReference type="PROSITE-ProRule" id="PRU01360"/>
    </source>
</evidence>